<dbReference type="InterPro" id="IPR016143">
    <property type="entry name" value="Citrate_synth-like_sm_a-sub"/>
</dbReference>
<dbReference type="PANTHER" id="PTHR42871:SF1">
    <property type="entry name" value="CITRATE SYNTHASE"/>
    <property type="match status" value="1"/>
</dbReference>
<dbReference type="InterPro" id="IPR036969">
    <property type="entry name" value="Citrate_synthase_sf"/>
</dbReference>
<organism evidence="6 7">
    <name type="scientific">Candidatus Comchoanobacter bicostacola</name>
    <dbReference type="NCBI Taxonomy" id="2919598"/>
    <lineage>
        <taxon>Bacteria</taxon>
        <taxon>Pseudomonadati</taxon>
        <taxon>Pseudomonadota</taxon>
        <taxon>Gammaproteobacteria</taxon>
        <taxon>Candidatus Comchoanobacterales</taxon>
        <taxon>Candidatus Comchoanobacteraceae</taxon>
        <taxon>Candidatus Comchoanobacter</taxon>
    </lineage>
</organism>
<dbReference type="PIRSF" id="PIRSF001369">
    <property type="entry name" value="Citrate_synth"/>
    <property type="match status" value="1"/>
</dbReference>
<evidence type="ECO:0000256" key="2">
    <source>
        <dbReference type="ARBA" id="ARBA00010566"/>
    </source>
</evidence>
<dbReference type="PANTHER" id="PTHR42871">
    <property type="entry name" value="CITRATE SYNTHASE"/>
    <property type="match status" value="1"/>
</dbReference>
<evidence type="ECO:0000313" key="6">
    <source>
        <dbReference type="EMBL" id="UTC24926.1"/>
    </source>
</evidence>
<comment type="catalytic activity">
    <reaction evidence="4">
        <text>oxaloacetate + acetyl-CoA + H2O = citrate + CoA + H(+)</text>
        <dbReference type="Rhea" id="RHEA:16845"/>
        <dbReference type="ChEBI" id="CHEBI:15377"/>
        <dbReference type="ChEBI" id="CHEBI:15378"/>
        <dbReference type="ChEBI" id="CHEBI:16452"/>
        <dbReference type="ChEBI" id="CHEBI:16947"/>
        <dbReference type="ChEBI" id="CHEBI:57287"/>
        <dbReference type="ChEBI" id="CHEBI:57288"/>
        <dbReference type="EC" id="2.3.3.16"/>
    </reaction>
</comment>
<keyword evidence="7" id="KW-1185">Reference proteome</keyword>
<evidence type="ECO:0000256" key="4">
    <source>
        <dbReference type="ARBA" id="ARBA00049288"/>
    </source>
</evidence>
<proteinExistence type="inferred from homology"/>
<accession>A0ABY5DMR5</accession>
<reference evidence="6 7" key="1">
    <citation type="journal article" date="2022" name="Nat. Microbiol.">
        <title>The microbiome of a bacterivorous marine choanoflagellate contains a resource-demanding obligate bacterial associate.</title>
        <authorList>
            <person name="Needham D.M."/>
            <person name="Poirier C."/>
            <person name="Bachy C."/>
            <person name="George E.E."/>
            <person name="Wilken S."/>
            <person name="Yung C.C.M."/>
            <person name="Limardo A.J."/>
            <person name="Morando M."/>
            <person name="Sudek L."/>
            <person name="Malmstrom R.R."/>
            <person name="Keeling P.J."/>
            <person name="Santoro A.E."/>
            <person name="Worden A.Z."/>
        </authorList>
    </citation>
    <scope>NUCLEOTIDE SEQUENCE [LARGE SCALE GENOMIC DNA]</scope>
    <source>
        <strain evidence="6 7">Comchoano-1</strain>
    </source>
</reference>
<dbReference type="SUPFAM" id="SSF48256">
    <property type="entry name" value="Citrate synthase"/>
    <property type="match status" value="1"/>
</dbReference>
<dbReference type="InterPro" id="IPR002020">
    <property type="entry name" value="Citrate_synthase"/>
</dbReference>
<dbReference type="EMBL" id="CP092900">
    <property type="protein sequence ID" value="UTC24926.1"/>
    <property type="molecule type" value="Genomic_DNA"/>
</dbReference>
<sequence length="447" mass="50116">MSEMTQVAAKLTIPVNNNPEKPHQEYELELSEDSYGNLFIDADSINQLGNTRILFKDTKGMRNTAADESKISYIKPSGNNDNGVPQGILLYRGFDVKQLATHSTFLESSYLILNGEPPSKEEFKQFSDELKANRIIDKQTEEVINQFDRQTHATTIMSAALASLAARYEDKYNMASDEDRQELAIRMIAKMPTITAHILKHQQDQRTVSPDEELGHAANFLHMLFSTQAKKVVSDPKHIKVLDMILTLHAEHSFAASTFVARTVASCGTSTISCIIAALTALSGPLHGGANEEVVRMLEGITSDEIPDIINRAKDPSDPFKLFGFGHRIYNAMDPRAVVLRELTMNIIKESHEEKPSDILKTAILLEEAALKDEYFINRKLFPNVDFYSGLAMMTLGIPTNLFPLIFATARTSGWLAHIEECRKSGASIYRPNQYYTGWKFRPIGWP</sequence>
<comment type="similarity">
    <text evidence="2 5">Belongs to the citrate synthase family.</text>
</comment>
<dbReference type="InterPro" id="IPR016142">
    <property type="entry name" value="Citrate_synth-like_lrg_a-sub"/>
</dbReference>
<dbReference type="RefSeq" id="WP_258568715.1">
    <property type="nucleotide sequence ID" value="NZ_CP092900.1"/>
</dbReference>
<dbReference type="Proteomes" id="UP001055955">
    <property type="component" value="Chromosome"/>
</dbReference>
<dbReference type="GO" id="GO:0036440">
    <property type="term" value="F:citrate synthase activity"/>
    <property type="evidence" value="ECO:0007669"/>
    <property type="project" value="UniProtKB-EC"/>
</dbReference>
<evidence type="ECO:0000256" key="5">
    <source>
        <dbReference type="PIRNR" id="PIRNR001369"/>
    </source>
</evidence>
<dbReference type="Pfam" id="PF00285">
    <property type="entry name" value="Citrate_synt"/>
    <property type="match status" value="1"/>
</dbReference>
<protein>
    <recommendedName>
        <fullName evidence="5">Citrate synthase</fullName>
    </recommendedName>
</protein>
<evidence type="ECO:0000256" key="1">
    <source>
        <dbReference type="ARBA" id="ARBA00004751"/>
    </source>
</evidence>
<dbReference type="PRINTS" id="PR00143">
    <property type="entry name" value="CITRTSNTHASE"/>
</dbReference>
<keyword evidence="3 5" id="KW-0808">Transferase</keyword>
<evidence type="ECO:0000313" key="7">
    <source>
        <dbReference type="Proteomes" id="UP001055955"/>
    </source>
</evidence>
<dbReference type="Gene3D" id="1.10.580.10">
    <property type="entry name" value="Citrate Synthase, domain 1"/>
    <property type="match status" value="1"/>
</dbReference>
<keyword evidence="6" id="KW-0012">Acyltransferase</keyword>
<dbReference type="InterPro" id="IPR024176">
    <property type="entry name" value="Citrate_synthase_bac-typ"/>
</dbReference>
<gene>
    <name evidence="6" type="primary">gltA</name>
    <name evidence="6" type="ORF">MMH89_02025</name>
</gene>
<evidence type="ECO:0000256" key="3">
    <source>
        <dbReference type="ARBA" id="ARBA00022679"/>
    </source>
</evidence>
<name>A0ABY5DMR5_9GAMM</name>
<comment type="pathway">
    <text evidence="1">Carbohydrate metabolism; tricarboxylic acid cycle; isocitrate from oxaloacetate: step 1/2.</text>
</comment>
<dbReference type="Gene3D" id="1.10.230.10">
    <property type="entry name" value="Cytochrome P450-Terp, domain 2"/>
    <property type="match status" value="1"/>
</dbReference>